<accession>A0A8J3MUA4</accession>
<proteinExistence type="predicted"/>
<protein>
    <submittedName>
        <fullName evidence="1">Uncharacterized protein</fullName>
    </submittedName>
</protein>
<organism evidence="1 2">
    <name type="scientific">Ktedonospora formicarum</name>
    <dbReference type="NCBI Taxonomy" id="2778364"/>
    <lineage>
        <taxon>Bacteria</taxon>
        <taxon>Bacillati</taxon>
        <taxon>Chloroflexota</taxon>
        <taxon>Ktedonobacteria</taxon>
        <taxon>Ktedonobacterales</taxon>
        <taxon>Ktedonobacteraceae</taxon>
        <taxon>Ktedonospora</taxon>
    </lineage>
</organism>
<dbReference type="RefSeq" id="WP_220195803.1">
    <property type="nucleotide sequence ID" value="NZ_BNJF01000002.1"/>
</dbReference>
<dbReference type="Gene3D" id="2.60.120.560">
    <property type="entry name" value="Exo-inulinase, domain 1"/>
    <property type="match status" value="1"/>
</dbReference>
<dbReference type="EMBL" id="BNJF01000002">
    <property type="protein sequence ID" value="GHO46423.1"/>
    <property type="molecule type" value="Genomic_DNA"/>
</dbReference>
<name>A0A8J3MUA4_9CHLR</name>
<reference evidence="1" key="1">
    <citation type="submission" date="2020-10" db="EMBL/GenBank/DDBJ databases">
        <title>Taxonomic study of unclassified bacteria belonging to the class Ktedonobacteria.</title>
        <authorList>
            <person name="Yabe S."/>
            <person name="Wang C.M."/>
            <person name="Zheng Y."/>
            <person name="Sakai Y."/>
            <person name="Cavaletti L."/>
            <person name="Monciardini P."/>
            <person name="Donadio S."/>
        </authorList>
    </citation>
    <scope>NUCLEOTIDE SEQUENCE</scope>
    <source>
        <strain evidence="1">SOSP1-1</strain>
    </source>
</reference>
<evidence type="ECO:0000313" key="2">
    <source>
        <dbReference type="Proteomes" id="UP000612362"/>
    </source>
</evidence>
<sequence length="262" mass="27972">MTRRVVAITLLLILVLLGLTAGVFMETIQRSLTLPDMQDMFRGNVGKTPTTMPTIAPTAKPKTTPTIAVNALARDSFQRQDQSLWGTASDGNTWMGDANARANFSINGQEGTIANGTGALNALLGPAKGNIDLLIHGSLNRFSGNNNLGSVLRWQNINNWYKAYINGTSLIIIRQINGVQRQLVSVPFAARGGISYALRFRVFGGTLLARAWEANTAEPANWLATANDASLQQGQAGVRVLMDAGSIIKITTFEATAATGVA</sequence>
<comment type="caution">
    <text evidence="1">The sequence shown here is derived from an EMBL/GenBank/DDBJ whole genome shotgun (WGS) entry which is preliminary data.</text>
</comment>
<evidence type="ECO:0000313" key="1">
    <source>
        <dbReference type="EMBL" id="GHO46423.1"/>
    </source>
</evidence>
<dbReference type="AlphaFoldDB" id="A0A8J3MUA4"/>
<gene>
    <name evidence="1" type="ORF">KSX_45860</name>
</gene>
<keyword evidence="2" id="KW-1185">Reference proteome</keyword>
<dbReference type="Proteomes" id="UP000612362">
    <property type="component" value="Unassembled WGS sequence"/>
</dbReference>